<name>A0A9W5YU82_9EURO</name>
<dbReference type="PANTHER" id="PTHR34310:SF5">
    <property type="entry name" value="DUF427 DOMAIN PROTEIN (AFU_ORTHOLOGUE AFUA_3G02220)"/>
    <property type="match status" value="1"/>
</dbReference>
<dbReference type="Gene3D" id="2.170.150.40">
    <property type="entry name" value="Domain of unknown function (DUF427)"/>
    <property type="match status" value="1"/>
</dbReference>
<evidence type="ECO:0000313" key="3">
    <source>
        <dbReference type="Proteomes" id="UP001143548"/>
    </source>
</evidence>
<dbReference type="AlphaFoldDB" id="A0A9W5YU82"/>
<dbReference type="Pfam" id="PF04248">
    <property type="entry name" value="NTP_transf_9"/>
    <property type="match status" value="1"/>
</dbReference>
<sequence length="100" mass="11136">MPIARATIDNIVLAESPTWETVEGNVYFPPTAIQDKSLFVPTDLSTFCPWKGDAAYYSVVIGDKTVPNAAWYYPKPYDAASNIKDHVAFYTNKVNVSVEE</sequence>
<dbReference type="InterPro" id="IPR038694">
    <property type="entry name" value="DUF427_sf"/>
</dbReference>
<reference evidence="2" key="1">
    <citation type="submission" date="2022-07" db="EMBL/GenBank/DDBJ databases">
        <title>Taxonomy of Aspergillus series Nigri: significant species reduction supported by multi-species coalescent approaches.</title>
        <authorList>
            <person name="Bian C."/>
            <person name="Kusuya Y."/>
            <person name="Sklenar F."/>
            <person name="D'hooge E."/>
            <person name="Yaguchi T."/>
            <person name="Takahashi H."/>
            <person name="Hubka V."/>
        </authorList>
    </citation>
    <scope>NUCLEOTIDE SEQUENCE</scope>
    <source>
        <strain evidence="2">CBS 733.88</strain>
    </source>
</reference>
<protein>
    <recommendedName>
        <fullName evidence="1">DUF427 domain-containing protein</fullName>
    </recommendedName>
</protein>
<accession>A0A9W5YU82</accession>
<feature type="domain" description="DUF427" evidence="1">
    <location>
        <begin position="5"/>
        <end position="91"/>
    </location>
</feature>
<dbReference type="InterPro" id="IPR007361">
    <property type="entry name" value="DUF427"/>
</dbReference>
<evidence type="ECO:0000259" key="1">
    <source>
        <dbReference type="Pfam" id="PF04248"/>
    </source>
</evidence>
<proteinExistence type="predicted"/>
<organism evidence="2 3">
    <name type="scientific">Aspergillus brasiliensis</name>
    <dbReference type="NCBI Taxonomy" id="319629"/>
    <lineage>
        <taxon>Eukaryota</taxon>
        <taxon>Fungi</taxon>
        <taxon>Dikarya</taxon>
        <taxon>Ascomycota</taxon>
        <taxon>Pezizomycotina</taxon>
        <taxon>Eurotiomycetes</taxon>
        <taxon>Eurotiomycetidae</taxon>
        <taxon>Eurotiales</taxon>
        <taxon>Aspergillaceae</taxon>
        <taxon>Aspergillus</taxon>
        <taxon>Aspergillus subgen. Circumdati</taxon>
    </lineage>
</organism>
<dbReference type="EMBL" id="BROQ01000078">
    <property type="protein sequence ID" value="GKZ24040.1"/>
    <property type="molecule type" value="Genomic_DNA"/>
</dbReference>
<dbReference type="Proteomes" id="UP001143548">
    <property type="component" value="Unassembled WGS sequence"/>
</dbReference>
<evidence type="ECO:0000313" key="2">
    <source>
        <dbReference type="EMBL" id="GKZ24040.1"/>
    </source>
</evidence>
<dbReference type="PANTHER" id="PTHR34310">
    <property type="entry name" value="DUF427 DOMAIN PROTEIN (AFU_ORTHOLOGUE AFUA_3G02220)"/>
    <property type="match status" value="1"/>
</dbReference>
<comment type="caution">
    <text evidence="2">The sequence shown here is derived from an EMBL/GenBank/DDBJ whole genome shotgun (WGS) entry which is preliminary data.</text>
</comment>
<gene>
    <name evidence="2" type="ORF">AbraCBS73388_010653</name>
</gene>